<protein>
    <submittedName>
        <fullName evidence="1">Uncharacterized protein</fullName>
    </submittedName>
</protein>
<comment type="caution">
    <text evidence="1">The sequence shown here is derived from an EMBL/GenBank/DDBJ whole genome shotgun (WGS) entry which is preliminary data.</text>
</comment>
<accession>A0ACC1KR51</accession>
<evidence type="ECO:0000313" key="1">
    <source>
        <dbReference type="EMBL" id="KAJ2793494.1"/>
    </source>
</evidence>
<reference evidence="1" key="1">
    <citation type="submission" date="2022-07" db="EMBL/GenBank/DDBJ databases">
        <title>Phylogenomic reconstructions and comparative analyses of Kickxellomycotina fungi.</title>
        <authorList>
            <person name="Reynolds N.K."/>
            <person name="Stajich J.E."/>
            <person name="Barry K."/>
            <person name="Grigoriev I.V."/>
            <person name="Crous P."/>
            <person name="Smith M.E."/>
        </authorList>
    </citation>
    <scope>NUCLEOTIDE SEQUENCE</scope>
    <source>
        <strain evidence="1">CBS 102833</strain>
    </source>
</reference>
<organism evidence="1 2">
    <name type="scientific">Coemansia furcata</name>
    <dbReference type="NCBI Taxonomy" id="417177"/>
    <lineage>
        <taxon>Eukaryota</taxon>
        <taxon>Fungi</taxon>
        <taxon>Fungi incertae sedis</taxon>
        <taxon>Zoopagomycota</taxon>
        <taxon>Kickxellomycotina</taxon>
        <taxon>Kickxellomycetes</taxon>
        <taxon>Kickxellales</taxon>
        <taxon>Kickxellaceae</taxon>
        <taxon>Coemansia</taxon>
    </lineage>
</organism>
<dbReference type="Proteomes" id="UP001140096">
    <property type="component" value="Unassembled WGS sequence"/>
</dbReference>
<sequence length="77" mass="8343">MDFQSAGPASERHPFTASRDDYRAGKYDRYSAPQSRANSGAPAVSRQAPASAVQGNTIEDAIQRARQIAQHLGVKKQ</sequence>
<name>A0ACC1KR51_9FUNG</name>
<evidence type="ECO:0000313" key="2">
    <source>
        <dbReference type="Proteomes" id="UP001140096"/>
    </source>
</evidence>
<keyword evidence="2" id="KW-1185">Reference proteome</keyword>
<gene>
    <name evidence="1" type="ORF">H4S07_007031</name>
</gene>
<dbReference type="EMBL" id="JANBUP010004680">
    <property type="protein sequence ID" value="KAJ2793494.1"/>
    <property type="molecule type" value="Genomic_DNA"/>
</dbReference>
<proteinExistence type="predicted"/>